<sequence length="69" mass="7581">MRNNASPTSTWFGGIELVASDDVLTNERTITIRVKHVIKMRMPGATENTVKSKKKTDRCADVSCTAGIK</sequence>
<reference evidence="1 2" key="1">
    <citation type="submission" date="2019-12" db="EMBL/GenBank/DDBJ databases">
        <title>Full genome sequence of a Bacillus safensis strain isolated from commercially available natto in Indonesia.</title>
        <authorList>
            <person name="Yoshida M."/>
            <person name="Uomi M."/>
            <person name="Waturangi D."/>
            <person name="Ekaputri J.J."/>
            <person name="Setiamarga D.H.E."/>
        </authorList>
    </citation>
    <scope>NUCLEOTIDE SEQUENCE [LARGE SCALE GENOMIC DNA]</scope>
    <source>
        <strain evidence="1 2">IDN1</strain>
    </source>
</reference>
<evidence type="ECO:0000313" key="2">
    <source>
        <dbReference type="Proteomes" id="UP000464658"/>
    </source>
</evidence>
<evidence type="ECO:0000313" key="1">
    <source>
        <dbReference type="EMBL" id="BBP89367.1"/>
    </source>
</evidence>
<organism evidence="1 2">
    <name type="scientific">Bacillus safensis</name>
    <dbReference type="NCBI Taxonomy" id="561879"/>
    <lineage>
        <taxon>Bacteria</taxon>
        <taxon>Bacillati</taxon>
        <taxon>Bacillota</taxon>
        <taxon>Bacilli</taxon>
        <taxon>Bacillales</taxon>
        <taxon>Bacillaceae</taxon>
        <taxon>Bacillus</taxon>
    </lineage>
</organism>
<dbReference type="Proteomes" id="UP000464658">
    <property type="component" value="Chromosome"/>
</dbReference>
<proteinExistence type="predicted"/>
<dbReference type="EMBL" id="AP021906">
    <property type="protein sequence ID" value="BBP89367.1"/>
    <property type="molecule type" value="Genomic_DNA"/>
</dbReference>
<accession>A0A5S9M797</accession>
<protein>
    <submittedName>
        <fullName evidence="1">Uncharacterized protein</fullName>
    </submittedName>
</protein>
<dbReference type="AlphaFoldDB" id="A0A5S9M797"/>
<gene>
    <name evidence="1" type="ORF">BsIDN1_29850</name>
</gene>
<name>A0A5S9M797_BACIA</name>